<dbReference type="EMBL" id="CZBP01000001">
    <property type="protein sequence ID" value="CUP62367.1"/>
    <property type="molecule type" value="Genomic_DNA"/>
</dbReference>
<evidence type="ECO:0000313" key="2">
    <source>
        <dbReference type="Proteomes" id="UP000095762"/>
    </source>
</evidence>
<sequence>MYDLKIPLGMMSEILIVRNRLKKDVEKEHITQNQAERFLAEYMLRELHVISGKEAADKDVISFIEGFLGDHEIIWQTFTAGYCYYFAVMLKDAFQRGEICWCAPYGHICWVDDNGVPYDISGVCDSECDFYIPVRYIPEGIADFKHIPHKAFNASKEYIETAIQTFCRDVIANIENKGEKL</sequence>
<gene>
    <name evidence="1" type="ORF">ERS852569_00216</name>
</gene>
<dbReference type="Proteomes" id="UP000095762">
    <property type="component" value="Unassembled WGS sequence"/>
</dbReference>
<dbReference type="Pfam" id="PF24591">
    <property type="entry name" value="Phage_YunG-like"/>
    <property type="match status" value="1"/>
</dbReference>
<dbReference type="RefSeq" id="WP_055059248.1">
    <property type="nucleotide sequence ID" value="NZ_CZBP01000001.1"/>
</dbReference>
<name>A0A174PTC2_9FIRM</name>
<accession>A0A174PTC2</accession>
<organism evidence="1 2">
    <name type="scientific">Blautia obeum</name>
    <dbReference type="NCBI Taxonomy" id="40520"/>
    <lineage>
        <taxon>Bacteria</taxon>
        <taxon>Bacillati</taxon>
        <taxon>Bacillota</taxon>
        <taxon>Clostridia</taxon>
        <taxon>Lachnospirales</taxon>
        <taxon>Lachnospiraceae</taxon>
        <taxon>Blautia</taxon>
    </lineage>
</organism>
<reference evidence="1 2" key="1">
    <citation type="submission" date="2015-09" db="EMBL/GenBank/DDBJ databases">
        <authorList>
            <consortium name="Pathogen Informatics"/>
        </authorList>
    </citation>
    <scope>NUCLEOTIDE SEQUENCE [LARGE SCALE GENOMIC DNA]</scope>
    <source>
        <strain evidence="1 2">2789STDY5834957</strain>
    </source>
</reference>
<proteinExistence type="predicted"/>
<evidence type="ECO:0000313" key="1">
    <source>
        <dbReference type="EMBL" id="CUP62367.1"/>
    </source>
</evidence>
<dbReference type="InterPro" id="IPR056239">
    <property type="entry name" value="Phage_YunG-like"/>
</dbReference>
<dbReference type="AlphaFoldDB" id="A0A174PTC2"/>
<protein>
    <submittedName>
        <fullName evidence="1">Uncharacterized protein</fullName>
    </submittedName>
</protein>